<organism evidence="2 3">
    <name type="scientific">Amanita muscaria (strain Koide BX008)</name>
    <dbReference type="NCBI Taxonomy" id="946122"/>
    <lineage>
        <taxon>Eukaryota</taxon>
        <taxon>Fungi</taxon>
        <taxon>Dikarya</taxon>
        <taxon>Basidiomycota</taxon>
        <taxon>Agaricomycotina</taxon>
        <taxon>Agaricomycetes</taxon>
        <taxon>Agaricomycetidae</taxon>
        <taxon>Agaricales</taxon>
        <taxon>Pluteineae</taxon>
        <taxon>Amanitaceae</taxon>
        <taxon>Amanita</taxon>
    </lineage>
</organism>
<dbReference type="SMART" id="SM00672">
    <property type="entry name" value="CAP10"/>
    <property type="match status" value="1"/>
</dbReference>
<proteinExistence type="predicted"/>
<dbReference type="OrthoDB" id="541052at2759"/>
<dbReference type="InterPro" id="IPR051091">
    <property type="entry name" value="O-Glucosyltr/Glycosyltrsf_90"/>
</dbReference>
<accession>A0A0C2SI15</accession>
<dbReference type="Pfam" id="PF05686">
    <property type="entry name" value="Glyco_transf_90"/>
    <property type="match status" value="1"/>
</dbReference>
<dbReference type="HOGENOM" id="CLU_005027_3_2_1"/>
<dbReference type="EMBL" id="KN818266">
    <property type="protein sequence ID" value="KIL62815.1"/>
    <property type="molecule type" value="Genomic_DNA"/>
</dbReference>
<dbReference type="GO" id="GO:0016740">
    <property type="term" value="F:transferase activity"/>
    <property type="evidence" value="ECO:0007669"/>
    <property type="project" value="UniProtKB-KW"/>
</dbReference>
<evidence type="ECO:0000259" key="1">
    <source>
        <dbReference type="SMART" id="SM00672"/>
    </source>
</evidence>
<keyword evidence="2" id="KW-0808">Transferase</keyword>
<gene>
    <name evidence="2" type="ORF">M378DRAFT_80634</name>
</gene>
<evidence type="ECO:0000313" key="3">
    <source>
        <dbReference type="Proteomes" id="UP000054549"/>
    </source>
</evidence>
<protein>
    <submittedName>
        <fullName evidence="2">Glycosyltransferase family 90 protein</fullName>
    </submittedName>
</protein>
<dbReference type="PANTHER" id="PTHR12203">
    <property type="entry name" value="KDEL LYS-ASP-GLU-LEU CONTAINING - RELATED"/>
    <property type="match status" value="1"/>
</dbReference>
<reference evidence="2 3" key="1">
    <citation type="submission" date="2014-04" db="EMBL/GenBank/DDBJ databases">
        <title>Evolutionary Origins and Diversification of the Mycorrhizal Mutualists.</title>
        <authorList>
            <consortium name="DOE Joint Genome Institute"/>
            <consortium name="Mycorrhizal Genomics Consortium"/>
            <person name="Kohler A."/>
            <person name="Kuo A."/>
            <person name="Nagy L.G."/>
            <person name="Floudas D."/>
            <person name="Copeland A."/>
            <person name="Barry K.W."/>
            <person name="Cichocki N."/>
            <person name="Veneault-Fourrey C."/>
            <person name="LaButti K."/>
            <person name="Lindquist E.A."/>
            <person name="Lipzen A."/>
            <person name="Lundell T."/>
            <person name="Morin E."/>
            <person name="Murat C."/>
            <person name="Riley R."/>
            <person name="Ohm R."/>
            <person name="Sun H."/>
            <person name="Tunlid A."/>
            <person name="Henrissat B."/>
            <person name="Grigoriev I.V."/>
            <person name="Hibbett D.S."/>
            <person name="Martin F."/>
        </authorList>
    </citation>
    <scope>NUCLEOTIDE SEQUENCE [LARGE SCALE GENOMIC DNA]</scope>
    <source>
        <strain evidence="2 3">Koide BX008</strain>
    </source>
</reference>
<dbReference type="STRING" id="946122.A0A0C2SI15"/>
<keyword evidence="3" id="KW-1185">Reference proteome</keyword>
<dbReference type="PANTHER" id="PTHR12203:SF118">
    <property type="entry name" value="BETA-1,2-XYLOSYLTRANSFERASE 1"/>
    <property type="match status" value="1"/>
</dbReference>
<dbReference type="InParanoid" id="A0A0C2SI15"/>
<sequence>MTRTWSRRVRRPACLIAIAVIILVLSIRLLFAATKRATTPSKNNPPLSPPLGKHQYLTNGLLLVNEDGAHPIYELMARAEKEWDEKLKRASKTLGEAVREYRRRYRRYPPKGFDAWWKYVVEHNVQLPDEYDQIYQDLEPFWGLQPSELLKRQKELESKMESYTIGIDEEGDEISVLDYAIREEKFEDLIKGSVEILDILSDVAEHLPPFRAVINPHDVPNQMSDYFVKSAALRAARNGDYLNQARLPKVTRLGWRSACPPLSQARQEPFDLDSPPARRKYKTFIYDHLRSMDPCLHPEHFYHHGQFLSHNEGPQPQPTLFPEFAYCSTMLHHNIRIPNPYSWVNDSKDADWDDKVDERLLWRGRNTGMFQSEQSRWQPSHRIFLVQHTNELNGTLPILFPTHNESERVGAPKHYRKARVNPAMMDTAFVDTPISCTPAVCEKLPKMYNWRGRQTHAEAGRYKYVIDVDGNGWSGRFKRLMTSHALIFKSTVYPEWYMDRVAPWLHYVPIKVDLSDLHDALVFFRGDGNGEGDHEDLARKIALAGRQWSKTFWRREDLAAYFFRLLLEYSRLMSLDREKMTYYPR</sequence>
<dbReference type="AlphaFoldDB" id="A0A0C2SI15"/>
<dbReference type="Proteomes" id="UP000054549">
    <property type="component" value="Unassembled WGS sequence"/>
</dbReference>
<evidence type="ECO:0000313" key="2">
    <source>
        <dbReference type="EMBL" id="KIL62815.1"/>
    </source>
</evidence>
<feature type="domain" description="Glycosyl transferase CAP10" evidence="1">
    <location>
        <begin position="308"/>
        <end position="576"/>
    </location>
</feature>
<dbReference type="InterPro" id="IPR006598">
    <property type="entry name" value="CAP10"/>
</dbReference>
<name>A0A0C2SI15_AMAMK</name>